<gene>
    <name evidence="2" type="ORF">CRG98_036508</name>
</gene>
<name>A0A2I0IGF6_PUNGR</name>
<organism evidence="2 3">
    <name type="scientific">Punica granatum</name>
    <name type="common">Pomegranate</name>
    <dbReference type="NCBI Taxonomy" id="22663"/>
    <lineage>
        <taxon>Eukaryota</taxon>
        <taxon>Viridiplantae</taxon>
        <taxon>Streptophyta</taxon>
        <taxon>Embryophyta</taxon>
        <taxon>Tracheophyta</taxon>
        <taxon>Spermatophyta</taxon>
        <taxon>Magnoliopsida</taxon>
        <taxon>eudicotyledons</taxon>
        <taxon>Gunneridae</taxon>
        <taxon>Pentapetalae</taxon>
        <taxon>rosids</taxon>
        <taxon>malvids</taxon>
        <taxon>Myrtales</taxon>
        <taxon>Lythraceae</taxon>
        <taxon>Punica</taxon>
    </lineage>
</organism>
<dbReference type="AlphaFoldDB" id="A0A2I0IGF6"/>
<evidence type="ECO:0000256" key="1">
    <source>
        <dbReference type="SAM" id="MobiDB-lite"/>
    </source>
</evidence>
<evidence type="ECO:0000313" key="2">
    <source>
        <dbReference type="EMBL" id="PKI43097.1"/>
    </source>
</evidence>
<keyword evidence="3" id="KW-1185">Reference proteome</keyword>
<feature type="region of interest" description="Disordered" evidence="1">
    <location>
        <begin position="45"/>
        <end position="75"/>
    </location>
</feature>
<proteinExistence type="predicted"/>
<sequence length="100" mass="11059">MPRDEGPFHVKEMVNNDNGYKIELPDDYNVSVTFDVRDLSSYFEDEKDKDLRANPSEPGGDDVPKNTVQAEARSSSGPIIRSLATKLAATLLGPFTILKC</sequence>
<feature type="compositionally biased region" description="Polar residues" evidence="1">
    <location>
        <begin position="66"/>
        <end position="75"/>
    </location>
</feature>
<protein>
    <submittedName>
        <fullName evidence="2">Uncharacterized protein</fullName>
    </submittedName>
</protein>
<accession>A0A2I0IGF6</accession>
<comment type="caution">
    <text evidence="2">The sequence shown here is derived from an EMBL/GenBank/DDBJ whole genome shotgun (WGS) entry which is preliminary data.</text>
</comment>
<dbReference type="EMBL" id="PGOL01003087">
    <property type="protein sequence ID" value="PKI43097.1"/>
    <property type="molecule type" value="Genomic_DNA"/>
</dbReference>
<evidence type="ECO:0000313" key="3">
    <source>
        <dbReference type="Proteomes" id="UP000233551"/>
    </source>
</evidence>
<reference evidence="2 3" key="1">
    <citation type="submission" date="2017-11" db="EMBL/GenBank/DDBJ databases">
        <title>De-novo sequencing of pomegranate (Punica granatum L.) genome.</title>
        <authorList>
            <person name="Akparov Z."/>
            <person name="Amiraslanov A."/>
            <person name="Hajiyeva S."/>
            <person name="Abbasov M."/>
            <person name="Kaur K."/>
            <person name="Hamwieh A."/>
            <person name="Solovyev V."/>
            <person name="Salamov A."/>
            <person name="Braich B."/>
            <person name="Kosarev P."/>
            <person name="Mahmoud A."/>
            <person name="Hajiyev E."/>
            <person name="Babayeva S."/>
            <person name="Izzatullayeva V."/>
            <person name="Mammadov A."/>
            <person name="Mammadov A."/>
            <person name="Sharifova S."/>
            <person name="Ojaghi J."/>
            <person name="Eynullazada K."/>
            <person name="Bayramov B."/>
            <person name="Abdulazimova A."/>
            <person name="Shahmuradov I."/>
        </authorList>
    </citation>
    <scope>NUCLEOTIDE SEQUENCE [LARGE SCALE GENOMIC DNA]</scope>
    <source>
        <strain evidence="3">cv. AG2017</strain>
        <tissue evidence="2">Leaf</tissue>
    </source>
</reference>
<dbReference type="Proteomes" id="UP000233551">
    <property type="component" value="Unassembled WGS sequence"/>
</dbReference>